<feature type="domain" description="G-protein coupled receptors family 1 profile" evidence="7">
    <location>
        <begin position="1"/>
        <end position="156"/>
    </location>
</feature>
<dbReference type="SUPFAM" id="SSF81321">
    <property type="entry name" value="Family A G protein-coupled receptor-like"/>
    <property type="match status" value="1"/>
</dbReference>
<protein>
    <recommendedName>
        <fullName evidence="7">G-protein coupled receptors family 1 profile domain-containing protein</fullName>
    </recommendedName>
</protein>
<evidence type="ECO:0000256" key="1">
    <source>
        <dbReference type="ARBA" id="ARBA00004141"/>
    </source>
</evidence>
<organism evidence="8 9">
    <name type="scientific">Etheostoma spectabile</name>
    <name type="common">orangethroat darter</name>
    <dbReference type="NCBI Taxonomy" id="54343"/>
    <lineage>
        <taxon>Eukaryota</taxon>
        <taxon>Metazoa</taxon>
        <taxon>Chordata</taxon>
        <taxon>Craniata</taxon>
        <taxon>Vertebrata</taxon>
        <taxon>Euteleostomi</taxon>
        <taxon>Actinopterygii</taxon>
        <taxon>Neopterygii</taxon>
        <taxon>Teleostei</taxon>
        <taxon>Neoteleostei</taxon>
        <taxon>Acanthomorphata</taxon>
        <taxon>Eupercaria</taxon>
        <taxon>Perciformes</taxon>
        <taxon>Percoidei</taxon>
        <taxon>Percidae</taxon>
        <taxon>Etheostomatinae</taxon>
        <taxon>Etheostoma</taxon>
    </lineage>
</organism>
<keyword evidence="5" id="KW-0807">Transducer</keyword>
<dbReference type="InterPro" id="IPR052921">
    <property type="entry name" value="GPCR1_Superfamily_Member"/>
</dbReference>
<dbReference type="PRINTS" id="PR00245">
    <property type="entry name" value="OLFACTORYR"/>
</dbReference>
<evidence type="ECO:0000256" key="6">
    <source>
        <dbReference type="SAM" id="Phobius"/>
    </source>
</evidence>
<evidence type="ECO:0000313" key="9">
    <source>
        <dbReference type="Proteomes" id="UP000327493"/>
    </source>
</evidence>
<comment type="caution">
    <text evidence="8">The sequence shown here is derived from an EMBL/GenBank/DDBJ whole genome shotgun (WGS) entry which is preliminary data.</text>
</comment>
<feature type="non-terminal residue" evidence="8">
    <location>
        <position position="166"/>
    </location>
</feature>
<reference evidence="8 9" key="1">
    <citation type="submission" date="2019-08" db="EMBL/GenBank/DDBJ databases">
        <title>A chromosome-level genome assembly, high-density linkage maps, and genome scans reveal the genomic architecture of hybrid incompatibilities underlying speciation via character displacement in darters (Percidae: Etheostominae).</title>
        <authorList>
            <person name="Moran R.L."/>
            <person name="Catchen J.M."/>
            <person name="Fuller R.C."/>
        </authorList>
    </citation>
    <scope>NUCLEOTIDE SEQUENCE [LARGE SCALE GENOMIC DNA]</scope>
    <source>
        <strain evidence="8">EspeVRDwgs_2016</strain>
        <tissue evidence="8">Muscle</tissue>
    </source>
</reference>
<dbReference type="Proteomes" id="UP000327493">
    <property type="component" value="Unassembled WGS sequence"/>
</dbReference>
<dbReference type="PANTHER" id="PTHR26451:SF885">
    <property type="entry name" value="OLFACTORY RECEPTOR"/>
    <property type="match status" value="1"/>
</dbReference>
<proteinExistence type="predicted"/>
<feature type="transmembrane region" description="Helical" evidence="6">
    <location>
        <begin position="61"/>
        <end position="82"/>
    </location>
</feature>
<accession>A0A5J5C9P8</accession>
<gene>
    <name evidence="8" type="ORF">FQN60_005350</name>
</gene>
<comment type="subcellular location">
    <subcellularLocation>
        <location evidence="1">Membrane</location>
        <topology evidence="1">Multi-pass membrane protein</topology>
    </subcellularLocation>
</comment>
<dbReference type="InterPro" id="IPR017452">
    <property type="entry name" value="GPCR_Rhodpsn_7TM"/>
</dbReference>
<dbReference type="PROSITE" id="PS50262">
    <property type="entry name" value="G_PROTEIN_RECEP_F1_2"/>
    <property type="match status" value="1"/>
</dbReference>
<evidence type="ECO:0000256" key="3">
    <source>
        <dbReference type="ARBA" id="ARBA00022989"/>
    </source>
</evidence>
<dbReference type="GO" id="GO:0004984">
    <property type="term" value="F:olfactory receptor activity"/>
    <property type="evidence" value="ECO:0007669"/>
    <property type="project" value="InterPro"/>
</dbReference>
<evidence type="ECO:0000256" key="5">
    <source>
        <dbReference type="ARBA" id="ARBA00023224"/>
    </source>
</evidence>
<evidence type="ECO:0000259" key="7">
    <source>
        <dbReference type="PROSITE" id="PS50262"/>
    </source>
</evidence>
<keyword evidence="9" id="KW-1185">Reference proteome</keyword>
<name>A0A5J5C9P8_9PERO</name>
<keyword evidence="4 6" id="KW-0472">Membrane</keyword>
<dbReference type="GO" id="GO:0007186">
    <property type="term" value="P:G protein-coupled receptor signaling pathway"/>
    <property type="evidence" value="ECO:0007669"/>
    <property type="project" value="InterPro"/>
</dbReference>
<feature type="transmembrane region" description="Helical" evidence="6">
    <location>
        <begin position="7"/>
        <end position="29"/>
    </location>
</feature>
<keyword evidence="2 6" id="KW-0812">Transmembrane</keyword>
<dbReference type="AlphaFoldDB" id="A0A5J5C9P8"/>
<keyword evidence="3 6" id="KW-1133">Transmembrane helix</keyword>
<dbReference type="InterPro" id="IPR000725">
    <property type="entry name" value="Olfact_rcpt"/>
</dbReference>
<dbReference type="PANTHER" id="PTHR26451">
    <property type="entry name" value="G_PROTEIN_RECEP_F1_2 DOMAIN-CONTAINING PROTEIN"/>
    <property type="match status" value="1"/>
</dbReference>
<dbReference type="GO" id="GO:0016020">
    <property type="term" value="C:membrane"/>
    <property type="evidence" value="ECO:0007669"/>
    <property type="project" value="UniProtKB-SubCell"/>
</dbReference>
<dbReference type="Pfam" id="PF13853">
    <property type="entry name" value="7tm_4"/>
    <property type="match status" value="1"/>
</dbReference>
<dbReference type="EMBL" id="VOFY01000986">
    <property type="protein sequence ID" value="KAA8578218.1"/>
    <property type="molecule type" value="Genomic_DNA"/>
</dbReference>
<sequence>MTTGKVAVLVAVPWLYSVLTIVVLLSLIVPLQLCGNIIDKVYCNNYSIVKLACTDTTANNIYGLILTFLTVFVPVIIIFYSYTRILKVCFSGSKQTRQKAVSTCTPHLASILNFSFGVCFEILQSRYVTQSVNSPVKTVLSLYYLTCQPLFSPVMYGLKMSKIYVV</sequence>
<evidence type="ECO:0000313" key="8">
    <source>
        <dbReference type="EMBL" id="KAA8578218.1"/>
    </source>
</evidence>
<evidence type="ECO:0000256" key="4">
    <source>
        <dbReference type="ARBA" id="ARBA00023136"/>
    </source>
</evidence>
<evidence type="ECO:0000256" key="2">
    <source>
        <dbReference type="ARBA" id="ARBA00022692"/>
    </source>
</evidence>
<dbReference type="Gene3D" id="1.20.1070.10">
    <property type="entry name" value="Rhodopsin 7-helix transmembrane proteins"/>
    <property type="match status" value="1"/>
</dbReference>
<dbReference type="GO" id="GO:0005549">
    <property type="term" value="F:odorant binding"/>
    <property type="evidence" value="ECO:0007669"/>
    <property type="project" value="TreeGrafter"/>
</dbReference>